<dbReference type="AlphaFoldDB" id="A0A8J5N3J9"/>
<reference evidence="2" key="1">
    <citation type="journal article" date="2021" name="Sci. Adv.">
        <title>The American lobster genome reveals insights on longevity, neural, and immune adaptations.</title>
        <authorList>
            <person name="Polinski J.M."/>
            <person name="Zimin A.V."/>
            <person name="Clark K.F."/>
            <person name="Kohn A.B."/>
            <person name="Sadowski N."/>
            <person name="Timp W."/>
            <person name="Ptitsyn A."/>
            <person name="Khanna P."/>
            <person name="Romanova D.Y."/>
            <person name="Williams P."/>
            <person name="Greenwood S.J."/>
            <person name="Moroz L.L."/>
            <person name="Walt D.R."/>
            <person name="Bodnar A.G."/>
        </authorList>
    </citation>
    <scope>NUCLEOTIDE SEQUENCE</scope>
    <source>
        <strain evidence="2">GMGI-L3</strain>
    </source>
</reference>
<organism evidence="2 3">
    <name type="scientific">Homarus americanus</name>
    <name type="common">American lobster</name>
    <dbReference type="NCBI Taxonomy" id="6706"/>
    <lineage>
        <taxon>Eukaryota</taxon>
        <taxon>Metazoa</taxon>
        <taxon>Ecdysozoa</taxon>
        <taxon>Arthropoda</taxon>
        <taxon>Crustacea</taxon>
        <taxon>Multicrustacea</taxon>
        <taxon>Malacostraca</taxon>
        <taxon>Eumalacostraca</taxon>
        <taxon>Eucarida</taxon>
        <taxon>Decapoda</taxon>
        <taxon>Pleocyemata</taxon>
        <taxon>Astacidea</taxon>
        <taxon>Nephropoidea</taxon>
        <taxon>Nephropidae</taxon>
        <taxon>Homarus</taxon>
    </lineage>
</organism>
<comment type="caution">
    <text evidence="2">The sequence shown here is derived from an EMBL/GenBank/DDBJ whole genome shotgun (WGS) entry which is preliminary data.</text>
</comment>
<keyword evidence="3" id="KW-1185">Reference proteome</keyword>
<evidence type="ECO:0000313" key="3">
    <source>
        <dbReference type="Proteomes" id="UP000747542"/>
    </source>
</evidence>
<name>A0A8J5N3J9_HOMAM</name>
<accession>A0A8J5N3J9</accession>
<gene>
    <name evidence="2" type="ORF">Hamer_G006842</name>
</gene>
<dbReference type="EMBL" id="JAHLQT010010484">
    <property type="protein sequence ID" value="KAG7172631.1"/>
    <property type="molecule type" value="Genomic_DNA"/>
</dbReference>
<feature type="region of interest" description="Disordered" evidence="1">
    <location>
        <begin position="82"/>
        <end position="104"/>
    </location>
</feature>
<proteinExistence type="predicted"/>
<evidence type="ECO:0000313" key="2">
    <source>
        <dbReference type="EMBL" id="KAG7172631.1"/>
    </source>
</evidence>
<dbReference type="Proteomes" id="UP000747542">
    <property type="component" value="Unassembled WGS sequence"/>
</dbReference>
<sequence>MGLGRLYSCFFGFIRKHSTRHLSGLFGFTHAHPDSDRAHSATLESTHPHSVTLGSIRQHSGPLGNTWVYSATPGSNRHHSATFVSIRQNSGPLGSTRWQDTGRR</sequence>
<evidence type="ECO:0000256" key="1">
    <source>
        <dbReference type="SAM" id="MobiDB-lite"/>
    </source>
</evidence>
<protein>
    <submittedName>
        <fullName evidence="2">Uncharacterized protein</fullName>
    </submittedName>
</protein>